<gene>
    <name evidence="14" type="ORF">C884_01490</name>
</gene>
<dbReference type="InterPro" id="IPR008915">
    <property type="entry name" value="Peptidase_M50"/>
</dbReference>
<keyword evidence="4" id="KW-0645">Protease</keyword>
<feature type="domain" description="Peptidase M50" evidence="13">
    <location>
        <begin position="135"/>
        <end position="188"/>
    </location>
</feature>
<dbReference type="GO" id="GO:0016020">
    <property type="term" value="C:membrane"/>
    <property type="evidence" value="ECO:0007669"/>
    <property type="project" value="UniProtKB-SubCell"/>
</dbReference>
<dbReference type="Proteomes" id="UP000009877">
    <property type="component" value="Unassembled WGS sequence"/>
</dbReference>
<evidence type="ECO:0000256" key="6">
    <source>
        <dbReference type="ARBA" id="ARBA00022723"/>
    </source>
</evidence>
<comment type="caution">
    <text evidence="14">The sequence shown here is derived from an EMBL/GenBank/DDBJ whole genome shotgun (WGS) entry which is preliminary data.</text>
</comment>
<feature type="transmembrane region" description="Helical" evidence="12">
    <location>
        <begin position="97"/>
        <end position="119"/>
    </location>
</feature>
<comment type="cofactor">
    <cofactor evidence="1">
        <name>Zn(2+)</name>
        <dbReference type="ChEBI" id="CHEBI:29105"/>
    </cofactor>
</comment>
<feature type="transmembrane region" description="Helical" evidence="12">
    <location>
        <begin position="139"/>
        <end position="160"/>
    </location>
</feature>
<sequence>MPLGRIAGMPLHLQSSWLIISFLVVLLYGPVLRRSMPELGLGAYAVALGFCLLLGVSVLLHELAHAGAARAFGWPVDRIVLSIAGGHTAFGRTNPRWWASTVVSVVGPIVNLLIAAVGFALLPGLGEAAQVDGAMVARIGWSVLSLTSTANLLVGLFNLVPGLPLDGGRVVEGLVWGLTGSERMGTVAAAWTGRLCAVAIVTAVLLLGMWQRPLSLIVAGLLVWMLVSGAADGLRRSKASAAMEGRTALGLSQPAVGIPAGQSLRAVEQTAAQLEPGTSVVGMEDGIPVGVLDGGRLSAVPSHERAASPLSRALLPIRPSAILPEELSGHDLLEAAVRCASPVMVVVDAEGTVIGTLSAARLNAELERSGLIRPDGSAR</sequence>
<feature type="transmembrane region" description="Helical" evidence="12">
    <location>
        <begin position="216"/>
        <end position="234"/>
    </location>
</feature>
<evidence type="ECO:0000259" key="13">
    <source>
        <dbReference type="Pfam" id="PF02163"/>
    </source>
</evidence>
<feature type="domain" description="Peptidase M50" evidence="13">
    <location>
        <begin position="50"/>
        <end position="122"/>
    </location>
</feature>
<evidence type="ECO:0000256" key="4">
    <source>
        <dbReference type="ARBA" id="ARBA00022670"/>
    </source>
</evidence>
<feature type="transmembrane region" description="Helical" evidence="12">
    <location>
        <begin position="191"/>
        <end position="210"/>
    </location>
</feature>
<keyword evidence="10" id="KW-0482">Metalloprotease</keyword>
<keyword evidence="7" id="KW-0378">Hydrolase</keyword>
<keyword evidence="8" id="KW-0862">Zinc</keyword>
<dbReference type="RefSeq" id="WP_006215718.1">
    <property type="nucleotide sequence ID" value="NZ_ANHZ02000028.1"/>
</dbReference>
<keyword evidence="5 12" id="KW-0812">Transmembrane</keyword>
<keyword evidence="9 12" id="KW-1133">Transmembrane helix</keyword>
<keyword evidence="15" id="KW-1185">Reference proteome</keyword>
<evidence type="ECO:0000256" key="12">
    <source>
        <dbReference type="SAM" id="Phobius"/>
    </source>
</evidence>
<dbReference type="GO" id="GO:0008237">
    <property type="term" value="F:metallopeptidase activity"/>
    <property type="evidence" value="ECO:0007669"/>
    <property type="project" value="UniProtKB-KW"/>
</dbReference>
<evidence type="ECO:0000256" key="8">
    <source>
        <dbReference type="ARBA" id="ARBA00022833"/>
    </source>
</evidence>
<dbReference type="PANTHER" id="PTHR39188:SF3">
    <property type="entry name" value="STAGE IV SPORULATION PROTEIN FB"/>
    <property type="match status" value="1"/>
</dbReference>
<evidence type="ECO:0000313" key="15">
    <source>
        <dbReference type="Proteomes" id="UP000009877"/>
    </source>
</evidence>
<dbReference type="Pfam" id="PF02163">
    <property type="entry name" value="Peptidase_M50"/>
    <property type="match status" value="2"/>
</dbReference>
<comment type="subcellular location">
    <subcellularLocation>
        <location evidence="2">Membrane</location>
        <topology evidence="2">Multi-pass membrane protein</topology>
    </subcellularLocation>
</comment>
<evidence type="ECO:0000256" key="10">
    <source>
        <dbReference type="ARBA" id="ARBA00023049"/>
    </source>
</evidence>
<evidence type="ECO:0000313" key="14">
    <source>
        <dbReference type="EMBL" id="EME35603.1"/>
    </source>
</evidence>
<keyword evidence="6" id="KW-0479">Metal-binding</keyword>
<dbReference type="GO" id="GO:0046872">
    <property type="term" value="F:metal ion binding"/>
    <property type="evidence" value="ECO:0007669"/>
    <property type="project" value="UniProtKB-KW"/>
</dbReference>
<keyword evidence="11 12" id="KW-0472">Membrane</keyword>
<evidence type="ECO:0000256" key="7">
    <source>
        <dbReference type="ARBA" id="ARBA00022801"/>
    </source>
</evidence>
<dbReference type="EMBL" id="ANHZ02000028">
    <property type="protein sequence ID" value="EME35603.1"/>
    <property type="molecule type" value="Genomic_DNA"/>
</dbReference>
<proteinExistence type="inferred from homology"/>
<name>M2XS12_9MICC</name>
<organism evidence="14 15">
    <name type="scientific">Kocuria palustris PEL</name>
    <dbReference type="NCBI Taxonomy" id="1236550"/>
    <lineage>
        <taxon>Bacteria</taxon>
        <taxon>Bacillati</taxon>
        <taxon>Actinomycetota</taxon>
        <taxon>Actinomycetes</taxon>
        <taxon>Micrococcales</taxon>
        <taxon>Micrococcaceae</taxon>
        <taxon>Kocuria</taxon>
    </lineage>
</organism>
<reference evidence="14 15" key="1">
    <citation type="journal article" date="2014" name="Genome Announc.">
        <title>Draft Genome Sequence of Kocuria palustris PEL.</title>
        <authorList>
            <person name="Sharma G."/>
            <person name="Khatri I."/>
            <person name="Subramanian S."/>
        </authorList>
    </citation>
    <scope>NUCLEOTIDE SEQUENCE [LARGE SCALE GENOMIC DNA]</scope>
    <source>
        <strain evidence="14 15">PEL</strain>
    </source>
</reference>
<dbReference type="AlphaFoldDB" id="M2XS12"/>
<evidence type="ECO:0000256" key="1">
    <source>
        <dbReference type="ARBA" id="ARBA00001947"/>
    </source>
</evidence>
<feature type="transmembrane region" description="Helical" evidence="12">
    <location>
        <begin position="41"/>
        <end position="60"/>
    </location>
</feature>
<evidence type="ECO:0000256" key="5">
    <source>
        <dbReference type="ARBA" id="ARBA00022692"/>
    </source>
</evidence>
<feature type="transmembrane region" description="Helical" evidence="12">
    <location>
        <begin position="12"/>
        <end position="29"/>
    </location>
</feature>
<accession>M2XS12</accession>
<dbReference type="GO" id="GO:0006508">
    <property type="term" value="P:proteolysis"/>
    <property type="evidence" value="ECO:0007669"/>
    <property type="project" value="UniProtKB-KW"/>
</dbReference>
<comment type="similarity">
    <text evidence="3">Belongs to the peptidase M50B family.</text>
</comment>
<evidence type="ECO:0000256" key="11">
    <source>
        <dbReference type="ARBA" id="ARBA00023136"/>
    </source>
</evidence>
<evidence type="ECO:0000256" key="9">
    <source>
        <dbReference type="ARBA" id="ARBA00022989"/>
    </source>
</evidence>
<evidence type="ECO:0000256" key="2">
    <source>
        <dbReference type="ARBA" id="ARBA00004141"/>
    </source>
</evidence>
<evidence type="ECO:0000256" key="3">
    <source>
        <dbReference type="ARBA" id="ARBA00007931"/>
    </source>
</evidence>
<dbReference type="PANTHER" id="PTHR39188">
    <property type="entry name" value="MEMBRANE-ASSOCIATED ZINC METALLOPROTEASE M50B"/>
    <property type="match status" value="1"/>
</dbReference>
<protein>
    <submittedName>
        <fullName evidence="14">Peptidase M50</fullName>
    </submittedName>
</protein>